<keyword evidence="2" id="KW-1185">Reference proteome</keyword>
<evidence type="ECO:0000313" key="2">
    <source>
        <dbReference type="Proteomes" id="UP001159405"/>
    </source>
</evidence>
<gene>
    <name evidence="1" type="ORF">PLOB_00045134</name>
</gene>
<evidence type="ECO:0000313" key="1">
    <source>
        <dbReference type="EMBL" id="CAH3189969.1"/>
    </source>
</evidence>
<name>A0ABN8SEH3_9CNID</name>
<accession>A0ABN8SEH3</accession>
<protein>
    <submittedName>
        <fullName evidence="1">Uncharacterized protein</fullName>
    </submittedName>
</protein>
<dbReference type="EMBL" id="CALNXK010000789">
    <property type="protein sequence ID" value="CAH3189969.1"/>
    <property type="molecule type" value="Genomic_DNA"/>
</dbReference>
<comment type="caution">
    <text evidence="1">The sequence shown here is derived from an EMBL/GenBank/DDBJ whole genome shotgun (WGS) entry which is preliminary data.</text>
</comment>
<sequence length="80" mass="9408">MRKSGVFQPTSTSGSFMFPRFGREKNCRDAITQRPFYQSLQRFQDKEYSTTMCLNWGSQCCVIDDGGSFMHYRSQCFHVR</sequence>
<proteinExistence type="predicted"/>
<organism evidence="1 2">
    <name type="scientific">Porites lobata</name>
    <dbReference type="NCBI Taxonomy" id="104759"/>
    <lineage>
        <taxon>Eukaryota</taxon>
        <taxon>Metazoa</taxon>
        <taxon>Cnidaria</taxon>
        <taxon>Anthozoa</taxon>
        <taxon>Hexacorallia</taxon>
        <taxon>Scleractinia</taxon>
        <taxon>Fungiina</taxon>
        <taxon>Poritidae</taxon>
        <taxon>Porites</taxon>
    </lineage>
</organism>
<dbReference type="Proteomes" id="UP001159405">
    <property type="component" value="Unassembled WGS sequence"/>
</dbReference>
<reference evidence="1 2" key="1">
    <citation type="submission" date="2022-05" db="EMBL/GenBank/DDBJ databases">
        <authorList>
            <consortium name="Genoscope - CEA"/>
            <person name="William W."/>
        </authorList>
    </citation>
    <scope>NUCLEOTIDE SEQUENCE [LARGE SCALE GENOMIC DNA]</scope>
</reference>